<evidence type="ECO:0000313" key="4">
    <source>
        <dbReference type="Proteomes" id="UP001198962"/>
    </source>
</evidence>
<evidence type="ECO:0000256" key="2">
    <source>
        <dbReference type="SAM" id="MobiDB-lite"/>
    </source>
</evidence>
<feature type="region of interest" description="Disordered" evidence="2">
    <location>
        <begin position="52"/>
        <end position="83"/>
    </location>
</feature>
<dbReference type="InterPro" id="IPR001448">
    <property type="entry name" value="SASP_alpha/beta-type"/>
</dbReference>
<keyword evidence="4" id="KW-1185">Reference proteome</keyword>
<dbReference type="GO" id="GO:0006265">
    <property type="term" value="P:DNA topological change"/>
    <property type="evidence" value="ECO:0007669"/>
    <property type="project" value="InterPro"/>
</dbReference>
<gene>
    <name evidence="3" type="ORF">LKD32_11300</name>
</gene>
<reference evidence="3" key="1">
    <citation type="submission" date="2021-10" db="EMBL/GenBank/DDBJ databases">
        <title>Anaerobic single-cell dispensing facilitates the cultivation of human gut bacteria.</title>
        <authorList>
            <person name="Afrizal A."/>
        </authorList>
    </citation>
    <scope>NUCLEOTIDE SEQUENCE</scope>
    <source>
        <strain evidence="3">CLA-AA-H274</strain>
    </source>
</reference>
<feature type="compositionally biased region" description="Basic and acidic residues" evidence="2">
    <location>
        <begin position="63"/>
        <end position="83"/>
    </location>
</feature>
<dbReference type="AlphaFoldDB" id="A0AAE3AU99"/>
<dbReference type="Proteomes" id="UP001198962">
    <property type="component" value="Unassembled WGS sequence"/>
</dbReference>
<organism evidence="3 4">
    <name type="scientific">Brotaphodocola catenula</name>
    <dbReference type="NCBI Taxonomy" id="2885361"/>
    <lineage>
        <taxon>Bacteria</taxon>
        <taxon>Bacillati</taxon>
        <taxon>Bacillota</taxon>
        <taxon>Clostridia</taxon>
        <taxon>Lachnospirales</taxon>
        <taxon>Lachnospiraceae</taxon>
        <taxon>Brotaphodocola</taxon>
    </lineage>
</organism>
<evidence type="ECO:0000256" key="1">
    <source>
        <dbReference type="ARBA" id="ARBA00003863"/>
    </source>
</evidence>
<dbReference type="GO" id="GO:0003690">
    <property type="term" value="F:double-stranded DNA binding"/>
    <property type="evidence" value="ECO:0007669"/>
    <property type="project" value="InterPro"/>
</dbReference>
<dbReference type="InterPro" id="IPR038300">
    <property type="entry name" value="SASP_sf_alpha/beta"/>
</dbReference>
<dbReference type="EMBL" id="JAJEPU010000036">
    <property type="protein sequence ID" value="MCC2165447.1"/>
    <property type="molecule type" value="Genomic_DNA"/>
</dbReference>
<comment type="caution">
    <text evidence="3">The sequence shown here is derived from an EMBL/GenBank/DDBJ whole genome shotgun (WGS) entry which is preliminary data.</text>
</comment>
<protein>
    <submittedName>
        <fullName evidence="3">Alpha/beta-type small acid-soluble spore protein</fullName>
    </submittedName>
</protein>
<dbReference type="Gene3D" id="6.10.10.80">
    <property type="entry name" value="Small, acid-soluble spore protein, alpha/beta type-like"/>
    <property type="match status" value="1"/>
</dbReference>
<name>A0AAE3AU99_9FIRM</name>
<proteinExistence type="predicted"/>
<dbReference type="Pfam" id="PF00269">
    <property type="entry name" value="SASP"/>
    <property type="match status" value="1"/>
</dbReference>
<sequence>MSKKKQEKNIFDPEHMTQEELLKFEIAEELGLKERVLSGGWKALTSKESGRIGGLMTKRKRQLREESLRKEEDTKNGSDRMDF</sequence>
<evidence type="ECO:0000313" key="3">
    <source>
        <dbReference type="EMBL" id="MCC2165447.1"/>
    </source>
</evidence>
<dbReference type="RefSeq" id="WP_177976856.1">
    <property type="nucleotide sequence ID" value="NZ_JAJEPU010000036.1"/>
</dbReference>
<accession>A0AAE3AU99</accession>
<comment type="function">
    <text evidence="1">SASP are bound to spore DNA. They are double-stranded DNA-binding proteins that cause DNA to change to an a-like conformation. They protect the DNA backbone from chemical and enzymatic cleavage and are thus involved in dormant spore's high resistance to UV light.</text>
</comment>